<dbReference type="SMART" id="SM00054">
    <property type="entry name" value="EFh"/>
    <property type="match status" value="2"/>
</dbReference>
<dbReference type="GO" id="GO:0005737">
    <property type="term" value="C:cytoplasm"/>
    <property type="evidence" value="ECO:0007669"/>
    <property type="project" value="TreeGrafter"/>
</dbReference>
<feature type="region of interest" description="Disordered" evidence="8">
    <location>
        <begin position="2838"/>
        <end position="2979"/>
    </location>
</feature>
<protein>
    <recommendedName>
        <fullName evidence="13">Dystonin</fullName>
    </recommendedName>
</protein>
<keyword evidence="7" id="KW-0175">Coiled coil</keyword>
<evidence type="ECO:0000259" key="9">
    <source>
        <dbReference type="PROSITE" id="PS50222"/>
    </source>
</evidence>
<gene>
    <name evidence="11" type="ORF">NP493_60g05032</name>
</gene>
<evidence type="ECO:0000259" key="10">
    <source>
        <dbReference type="PROSITE" id="PS51460"/>
    </source>
</evidence>
<dbReference type="GO" id="GO:0030056">
    <property type="term" value="C:hemidesmosome"/>
    <property type="evidence" value="ECO:0007669"/>
    <property type="project" value="TreeGrafter"/>
</dbReference>
<evidence type="ECO:0000313" key="11">
    <source>
        <dbReference type="EMBL" id="KAK2191074.1"/>
    </source>
</evidence>
<dbReference type="Proteomes" id="UP001209878">
    <property type="component" value="Unassembled WGS sequence"/>
</dbReference>
<proteinExistence type="predicted"/>
<keyword evidence="3" id="KW-0597">Phosphoprotein</keyword>
<dbReference type="EMBL" id="JAODUO010000061">
    <property type="protein sequence ID" value="KAK2191074.1"/>
    <property type="molecule type" value="Genomic_DNA"/>
</dbReference>
<dbReference type="SUPFAM" id="SSF47473">
    <property type="entry name" value="EF-hand"/>
    <property type="match status" value="1"/>
</dbReference>
<evidence type="ECO:0008006" key="13">
    <source>
        <dbReference type="Google" id="ProtNLM"/>
    </source>
</evidence>
<feature type="compositionally biased region" description="Polar residues" evidence="8">
    <location>
        <begin position="2863"/>
        <end position="2873"/>
    </location>
</feature>
<comment type="caution">
    <text evidence="11">The sequence shown here is derived from an EMBL/GenBank/DDBJ whole genome shotgun (WGS) entry which is preliminary data.</text>
</comment>
<dbReference type="GO" id="GO:0005882">
    <property type="term" value="C:intermediate filament"/>
    <property type="evidence" value="ECO:0007669"/>
    <property type="project" value="TreeGrafter"/>
</dbReference>
<dbReference type="Pfam" id="PF00435">
    <property type="entry name" value="Spectrin"/>
    <property type="match status" value="9"/>
</dbReference>
<dbReference type="PROSITE" id="PS50222">
    <property type="entry name" value="EF_HAND_2"/>
    <property type="match status" value="2"/>
</dbReference>
<keyword evidence="12" id="KW-1185">Reference proteome</keyword>
<dbReference type="InterPro" id="IPR018159">
    <property type="entry name" value="Spectrin/alpha-actinin"/>
</dbReference>
<dbReference type="GO" id="GO:0031122">
    <property type="term" value="P:cytoplasmic microtubule organization"/>
    <property type="evidence" value="ECO:0007669"/>
    <property type="project" value="TreeGrafter"/>
</dbReference>
<organism evidence="11 12">
    <name type="scientific">Ridgeia piscesae</name>
    <name type="common">Tubeworm</name>
    <dbReference type="NCBI Taxonomy" id="27915"/>
    <lineage>
        <taxon>Eukaryota</taxon>
        <taxon>Metazoa</taxon>
        <taxon>Spiralia</taxon>
        <taxon>Lophotrochozoa</taxon>
        <taxon>Annelida</taxon>
        <taxon>Polychaeta</taxon>
        <taxon>Sedentaria</taxon>
        <taxon>Canalipalpata</taxon>
        <taxon>Sabellida</taxon>
        <taxon>Siboglinidae</taxon>
        <taxon>Ridgeia</taxon>
    </lineage>
</organism>
<dbReference type="GO" id="GO:0005198">
    <property type="term" value="F:structural molecule activity"/>
    <property type="evidence" value="ECO:0007669"/>
    <property type="project" value="TreeGrafter"/>
</dbReference>
<keyword evidence="6" id="KW-0206">Cytoskeleton</keyword>
<dbReference type="SUPFAM" id="SSF75399">
    <property type="entry name" value="Plakin repeat"/>
    <property type="match status" value="3"/>
</dbReference>
<evidence type="ECO:0000313" key="12">
    <source>
        <dbReference type="Proteomes" id="UP001209878"/>
    </source>
</evidence>
<dbReference type="SMART" id="SM00150">
    <property type="entry name" value="SPEC"/>
    <property type="match status" value="16"/>
</dbReference>
<evidence type="ECO:0000256" key="3">
    <source>
        <dbReference type="ARBA" id="ARBA00022553"/>
    </source>
</evidence>
<feature type="compositionally biased region" description="Polar residues" evidence="8">
    <location>
        <begin position="2846"/>
        <end position="2856"/>
    </location>
</feature>
<dbReference type="PANTHER" id="PTHR23169:SF23">
    <property type="entry name" value="SHORT STOP, ISOFORM H"/>
    <property type="match status" value="1"/>
</dbReference>
<dbReference type="PROSITE" id="PS00018">
    <property type="entry name" value="EF_HAND_1"/>
    <property type="match status" value="2"/>
</dbReference>
<dbReference type="Gene3D" id="3.90.1290.10">
    <property type="entry name" value="Plakin repeat"/>
    <property type="match status" value="3"/>
</dbReference>
<evidence type="ECO:0000256" key="6">
    <source>
        <dbReference type="ARBA" id="ARBA00023212"/>
    </source>
</evidence>
<dbReference type="InterPro" id="IPR001101">
    <property type="entry name" value="Plectin_repeat"/>
</dbReference>
<dbReference type="Pfam" id="PF13499">
    <property type="entry name" value="EF-hand_7"/>
    <property type="match status" value="1"/>
</dbReference>
<dbReference type="InterPro" id="IPR036534">
    <property type="entry name" value="GAR_dom_sf"/>
</dbReference>
<feature type="coiled-coil region" evidence="7">
    <location>
        <begin position="916"/>
        <end position="943"/>
    </location>
</feature>
<feature type="compositionally biased region" description="Low complexity" evidence="8">
    <location>
        <begin position="2874"/>
        <end position="2888"/>
    </location>
</feature>
<dbReference type="InterPro" id="IPR043197">
    <property type="entry name" value="Plakin"/>
</dbReference>
<dbReference type="GO" id="GO:0005509">
    <property type="term" value="F:calcium ion binding"/>
    <property type="evidence" value="ECO:0007669"/>
    <property type="project" value="InterPro"/>
</dbReference>
<evidence type="ECO:0000256" key="2">
    <source>
        <dbReference type="ARBA" id="ARBA00022490"/>
    </source>
</evidence>
<evidence type="ECO:0000256" key="7">
    <source>
        <dbReference type="SAM" id="Coils"/>
    </source>
</evidence>
<feature type="compositionally biased region" description="Low complexity" evidence="8">
    <location>
        <begin position="2895"/>
        <end position="2924"/>
    </location>
</feature>
<dbReference type="SMART" id="SM00243">
    <property type="entry name" value="GAS2"/>
    <property type="match status" value="1"/>
</dbReference>
<dbReference type="Pfam" id="PF02187">
    <property type="entry name" value="GAS2"/>
    <property type="match status" value="1"/>
</dbReference>
<feature type="domain" description="EF-hand" evidence="9">
    <location>
        <begin position="2709"/>
        <end position="2744"/>
    </location>
</feature>
<evidence type="ECO:0000256" key="4">
    <source>
        <dbReference type="ARBA" id="ARBA00022737"/>
    </source>
</evidence>
<feature type="coiled-coil region" evidence="7">
    <location>
        <begin position="1745"/>
        <end position="1776"/>
    </location>
</feature>
<dbReference type="InterPro" id="IPR002017">
    <property type="entry name" value="Spectrin_repeat"/>
</dbReference>
<dbReference type="InterPro" id="IPR002048">
    <property type="entry name" value="EF_hand_dom"/>
</dbReference>
<evidence type="ECO:0000256" key="8">
    <source>
        <dbReference type="SAM" id="MobiDB-lite"/>
    </source>
</evidence>
<feature type="coiled-coil region" evidence="7">
    <location>
        <begin position="2504"/>
        <end position="2531"/>
    </location>
</feature>
<dbReference type="GO" id="GO:0008017">
    <property type="term" value="F:microtubule binding"/>
    <property type="evidence" value="ECO:0007669"/>
    <property type="project" value="InterPro"/>
</dbReference>
<dbReference type="GO" id="GO:0005886">
    <property type="term" value="C:plasma membrane"/>
    <property type="evidence" value="ECO:0007669"/>
    <property type="project" value="UniProtKB-SubCell"/>
</dbReference>
<dbReference type="SMART" id="SM00250">
    <property type="entry name" value="PLEC"/>
    <property type="match status" value="10"/>
</dbReference>
<dbReference type="Gene3D" id="1.20.58.60">
    <property type="match status" value="15"/>
</dbReference>
<feature type="compositionally biased region" description="Low complexity" evidence="8">
    <location>
        <begin position="2944"/>
        <end position="2956"/>
    </location>
</feature>
<feature type="domain" description="GAR" evidence="10">
    <location>
        <begin position="2756"/>
        <end position="2828"/>
    </location>
</feature>
<sequence length="2979" mass="336349">MKSYKDDIDATCRKQQHLVGETDSDLKYVSSAYIEKLKPVEIKHKVPEDEELSGHVTLAEKSPSKRRPETETESVETETVTRSLSNDFYSSQTIKQTQTFVIVGVIDPRNDENISIYSAIAEGVISRAHGLYCNPNTGVSMPIPEAMNRGLIKVEYTDTSIEMGELVTQGIIRATTSTEVVSYLVHKVVDPVTGDLISIIEAVKRGIIDLALGQYHNTVTDERLSIPDAIEQGLLQVEIADRQPRADLEDETDGRPGAVVTGVMNPKTGKHVNLPEAIKLGIVDMENGTYRDPITGETMPIATAISRGFIKVRPADPEKDRNSIHVIPGHMIGDIDIEPIQSEISSAIYGKLKDKLDLQQKGIYEQATSEELTIEEAFEGGILGFDPLCIANIEGEKYSLPEASVLGLIEPTTMASLLETVEPYCLQRLIDTKELNPVTGKYRDPRLRRLMPLDEAIEAERVDSDLVFFTHAPTNSVMSLSSAINNHQWNPKTGMLTEAGEEMTLEQAISLGIVDPEIDSAKLVAQAASLKFLKTFLDTDEKQVSLPWKETAVSLDNAILSGAFDIGRTSFVNATDGRVLSLPEAVDMGLIEQDTAKNIYEVLSSCSLSAVIADGCIDPKTGKYIDEETNAKMSMLEAIERGSLDPTCVFLVDNATHKVKSLQAFIDDGQFNPASGKFVDPDTNEEVTIARAIDQGIIAADFCTDEFIREKCTLADLINGAKLNTAKALFDAPDGQEMSLKESLANGFLTLNSVVQMDPLTGHVTLAGDGDIVKALIDTKNNLDWVGEVETSLTQQTAPSSSQEDIQLHLAKTQDIQATVDDHKASVTGTVEHAQQLLDNNREVTRDTGEEQQYQRLRFNTSDLKVRFEGVNNQLDARKTLLDGMIAGLDMYKDKLNTFSLWTDDAQAQINKMKKKVALSDDLDSVKQQLQDFNEHAMAQEDALQSIAKTGHQVLDEAQKFKKEKRAFSRNIQGKNEVSSEEDEVDDSSLIEGEIKEADNKLKTVLAECTDFMAKLTDTASKNKQYNSLKAKLTEWLPEMADRVDQCIDSIALGEDPKNHLDDLKAITSDVVAEGKLMEDLHRVGQDLVDILEELNCKDSPKAIEIQQTVADLQNQYEAIQQALADKQQNVNAVVVQSQDAEHNLQAMFDWVNETQALFDNMMPVSLDKDVLNEQMRMHRVIASEIENHKTQVDSVSEQCEAYPSTQGQVAQLWDAFDELVSRSEERGEDLDSVVHKLATLHGNVNQLESWIANTVRSLKRESSEFDHGSIKDKIENLYRQKQKKQGDLDNIKVTGKDLIDNPNTSNKNRLRQTLASIQGNWHDLTELLVQMISFTALREIDDLLKYLDRAENEINTAEPISTDPEILTAQLREHKVFHEDLESKRDTVNQTIDKCNKMLRETTNTEADDIKNKLNTIRNQADLVCRLSNERLMLLEEALPLTSHFSETHADLQSWLGEIEAEIASLEVPNDSGAEQIRKQQDNAKMTQRIIEDHKPLVEDLNITGQELMEICTDDDASDIKEDVDNIIAKYDDVKVGVRDKLTQLEDTLRTVSTELSDSLESLVEELHYLSDQVQYADPIAANPDALREQMADNNTIVGDLERRLPAIKSTKNAAAEELQHETPENRDECEDLRCRLQDIDALHDNIQQQTRERARQLDEAVSVADSFHATYKDVMRALQDIQDNLASQDSPGIDAATIGEQQKELEAIQSELSDLHVAGVLDECQRLANELTQLAGTPGKVEVTKYMEDLDSILEEIEDAMKDREEELEMSLAKAHKYDQTLQSIAVWLPTSETKLQNMSPVATDTRTVRIQLEELKVLKLQVHGHYGDIQNLNQYASDLKHASPITAESLNPQVQEINERWDGLETSLHQRERDLNETLVRLGEIDQALDDMNGFLQQTECDLQQLDDIYGDPKFIETHLKNLQLVQNDLANQEPMVRYLNEAVAELIEQGSGPSTSWREKQGEMNELYEAVCIMARDKQNRLQDTLKEVKAFAGDVEDLLRWLNNFRGELKTSEPMGALPDTAQHQFDKFLGSYRALEQKEDEVRALLLNGEDMLARCRERDTEQLREDLERLRTRMYDTRSKADRRKGKLEEHLANVQDFHAMLKIHTDWLNNAEKILGSFKYPSKIVDRILKQIQDHQDFKQDIDAHRDLMYNLDRTGTYLKYFGRKQDTVYIKNLLISIKLRWKKLVRRAGEKGRMLQQAYKEDKRFYDSWRGLCDWLEDGERRLKKYATGAPGKVRHDLDELQHFQNELTTRHPTYYSTMRLGRNLKDRCIKSDPEQGMLINMLEELKNKWNILRSIVAQRQNKLDEALLSSGRITDALQSLLEWLSRAEVYLAEDQPVLGDLDTVNILIEQQKVFQQELDSRQSMVAAMRSSPTSDPAVATQLDELTSVWDRVNQLCQVREARLQEALKLAEDFNESVQVVREWLPQVEAELKFRSLPDNEDVIVQRIEQHDKLHGELQQQQANIERIKYLAQEILMGCHPNAVRFVKYYLTITQTRWEQALQRAAQRSQRLQEALRNVRGNAVLLDELLAWLTEAQALLHTKTKDPIPEDLTVVEALVREHLEFHEDLICKNKDVERVTKLPISAEGSKHLAAIRGSQWKLNESDTPNPRVNILQNRWRSVWRMSVERKKKLQDTLDHLLELESFKNFDFDMWRQRYMAWIRAKKLRITDFFRRQDKDGDGSLTRREFVEGMLTSKFPTNRTELNAVFNVFDRDGSGSLDYKEFVDALKPDRQRHVRTRVGKRPVTDGELIHDEIENQVSECQCRHQFHIQKMGEGKYKFGEKQKICLVRFLNRTVMVRVGGGWMTLAGFLENNDPCKAKGRTNTDLREQFVLPEGSSQARATFTSKRGGAQANGSHYSSNSVSPAESSGSLHSSPSHQPAGTKPSATSTPRGTGPTTSTPRSSSRPKTTPGRTQNNGTPAPATPRTNKGGLRSAGSASASASASATRTKKVNSASASKSMPPPRNMRF</sequence>
<dbReference type="InterPro" id="IPR035915">
    <property type="entry name" value="Plakin_repeat_sf"/>
</dbReference>
<dbReference type="InterPro" id="IPR018247">
    <property type="entry name" value="EF_Hand_1_Ca_BS"/>
</dbReference>
<name>A0AAD9PAC3_RIDPI</name>
<dbReference type="SUPFAM" id="SSF46966">
    <property type="entry name" value="Spectrin repeat"/>
    <property type="match status" value="14"/>
</dbReference>
<feature type="domain" description="EF-hand" evidence="9">
    <location>
        <begin position="2673"/>
        <end position="2708"/>
    </location>
</feature>
<dbReference type="GO" id="GO:0045104">
    <property type="term" value="P:intermediate filament cytoskeleton organization"/>
    <property type="evidence" value="ECO:0007669"/>
    <property type="project" value="InterPro"/>
</dbReference>
<evidence type="ECO:0000256" key="1">
    <source>
        <dbReference type="ARBA" id="ARBA00004245"/>
    </source>
</evidence>
<keyword evidence="2" id="KW-0963">Cytoplasm</keyword>
<dbReference type="GO" id="GO:0042060">
    <property type="term" value="P:wound healing"/>
    <property type="evidence" value="ECO:0007669"/>
    <property type="project" value="TreeGrafter"/>
</dbReference>
<dbReference type="InterPro" id="IPR011992">
    <property type="entry name" value="EF-hand-dom_pair"/>
</dbReference>
<keyword evidence="4" id="KW-0677">Repeat</keyword>
<evidence type="ECO:0000256" key="5">
    <source>
        <dbReference type="ARBA" id="ARBA00022837"/>
    </source>
</evidence>
<dbReference type="PANTHER" id="PTHR23169">
    <property type="entry name" value="ENVOPLAKIN"/>
    <property type="match status" value="1"/>
</dbReference>
<dbReference type="CDD" id="cd00051">
    <property type="entry name" value="EFh"/>
    <property type="match status" value="1"/>
</dbReference>
<keyword evidence="5" id="KW-0106">Calcium</keyword>
<feature type="region of interest" description="Disordered" evidence="8">
    <location>
        <begin position="45"/>
        <end position="81"/>
    </location>
</feature>
<dbReference type="InterPro" id="IPR003108">
    <property type="entry name" value="GAR_dom"/>
</dbReference>
<reference evidence="11" key="1">
    <citation type="journal article" date="2023" name="Mol. Biol. Evol.">
        <title>Third-Generation Sequencing Reveals the Adaptive Role of the Epigenome in Three Deep-Sea Polychaetes.</title>
        <authorList>
            <person name="Perez M."/>
            <person name="Aroh O."/>
            <person name="Sun Y."/>
            <person name="Lan Y."/>
            <person name="Juniper S.K."/>
            <person name="Young C.R."/>
            <person name="Angers B."/>
            <person name="Qian P.Y."/>
        </authorList>
    </citation>
    <scope>NUCLEOTIDE SEQUENCE</scope>
    <source>
        <strain evidence="11">R07B-5</strain>
    </source>
</reference>
<feature type="coiled-coil region" evidence="7">
    <location>
        <begin position="1103"/>
        <end position="1130"/>
    </location>
</feature>
<feature type="coiled-coil region" evidence="7">
    <location>
        <begin position="1631"/>
        <end position="1661"/>
    </location>
</feature>
<dbReference type="Gene3D" id="1.10.238.10">
    <property type="entry name" value="EF-hand"/>
    <property type="match status" value="1"/>
</dbReference>
<comment type="subcellular location">
    <subcellularLocation>
        <location evidence="1">Cytoplasm</location>
        <location evidence="1">Cytoskeleton</location>
    </subcellularLocation>
</comment>
<dbReference type="SUPFAM" id="SSF143575">
    <property type="entry name" value="GAS2 domain-like"/>
    <property type="match status" value="1"/>
</dbReference>
<dbReference type="CDD" id="cd00176">
    <property type="entry name" value="SPEC"/>
    <property type="match status" value="10"/>
</dbReference>
<dbReference type="PROSITE" id="PS51460">
    <property type="entry name" value="GAR"/>
    <property type="match status" value="1"/>
</dbReference>
<accession>A0AAD9PAC3</accession>
<dbReference type="Gene3D" id="3.30.920.20">
    <property type="entry name" value="Gas2-like domain"/>
    <property type="match status" value="1"/>
</dbReference>